<protein>
    <recommendedName>
        <fullName evidence="13">Extracellular metalloproteinase</fullName>
        <ecNumber evidence="13">3.4.24.-</ecNumber>
    </recommendedName>
    <alternativeName>
        <fullName evidence="13">Fungalysin</fullName>
    </alternativeName>
</protein>
<evidence type="ECO:0000256" key="6">
    <source>
        <dbReference type="ARBA" id="ARBA00022729"/>
    </source>
</evidence>
<feature type="active site" evidence="11">
    <location>
        <position position="570"/>
    </location>
</feature>
<dbReference type="GO" id="GO:0006508">
    <property type="term" value="P:proteolysis"/>
    <property type="evidence" value="ECO:0007669"/>
    <property type="project" value="UniProtKB-KW"/>
</dbReference>
<evidence type="ECO:0000313" key="15">
    <source>
        <dbReference type="EMBL" id="EIW74725.1"/>
    </source>
</evidence>
<keyword evidence="5 12" id="KW-0479">Metal-binding</keyword>
<feature type="signal peptide" evidence="13">
    <location>
        <begin position="1"/>
        <end position="17"/>
    </location>
</feature>
<reference evidence="16" key="1">
    <citation type="journal article" date="2012" name="Science">
        <title>The Paleozoic origin of enzymatic lignin decomposition reconstructed from 31 fungal genomes.</title>
        <authorList>
            <person name="Floudas D."/>
            <person name="Binder M."/>
            <person name="Riley R."/>
            <person name="Barry K."/>
            <person name="Blanchette R.A."/>
            <person name="Henrissat B."/>
            <person name="Martinez A.T."/>
            <person name="Otillar R."/>
            <person name="Spatafora J.W."/>
            <person name="Yadav J.S."/>
            <person name="Aerts A."/>
            <person name="Benoit I."/>
            <person name="Boyd A."/>
            <person name="Carlson A."/>
            <person name="Copeland A."/>
            <person name="Coutinho P.M."/>
            <person name="de Vries R.P."/>
            <person name="Ferreira P."/>
            <person name="Findley K."/>
            <person name="Foster B."/>
            <person name="Gaskell J."/>
            <person name="Glotzer D."/>
            <person name="Gorecki P."/>
            <person name="Heitman J."/>
            <person name="Hesse C."/>
            <person name="Hori C."/>
            <person name="Igarashi K."/>
            <person name="Jurgens J.A."/>
            <person name="Kallen N."/>
            <person name="Kersten P."/>
            <person name="Kohler A."/>
            <person name="Kuees U."/>
            <person name="Kumar T.K.A."/>
            <person name="Kuo A."/>
            <person name="LaButti K."/>
            <person name="Larrondo L.F."/>
            <person name="Lindquist E."/>
            <person name="Ling A."/>
            <person name="Lombard V."/>
            <person name="Lucas S."/>
            <person name="Lundell T."/>
            <person name="Martin R."/>
            <person name="McLaughlin D.J."/>
            <person name="Morgenstern I."/>
            <person name="Morin E."/>
            <person name="Murat C."/>
            <person name="Nagy L.G."/>
            <person name="Nolan M."/>
            <person name="Ohm R.A."/>
            <person name="Patyshakuliyeva A."/>
            <person name="Rokas A."/>
            <person name="Ruiz-Duenas F.J."/>
            <person name="Sabat G."/>
            <person name="Salamov A."/>
            <person name="Samejima M."/>
            <person name="Schmutz J."/>
            <person name="Slot J.C."/>
            <person name="St John F."/>
            <person name="Stenlid J."/>
            <person name="Sun H."/>
            <person name="Sun S."/>
            <person name="Syed K."/>
            <person name="Tsang A."/>
            <person name="Wiebenga A."/>
            <person name="Young D."/>
            <person name="Pisabarro A."/>
            <person name="Eastwood D.C."/>
            <person name="Martin F."/>
            <person name="Cullen D."/>
            <person name="Grigoriev I.V."/>
            <person name="Hibbett D.S."/>
        </authorList>
    </citation>
    <scope>NUCLEOTIDE SEQUENCE [LARGE SCALE GENOMIC DNA]</scope>
    <source>
        <strain evidence="16">RWD-64-598 SS2</strain>
    </source>
</reference>
<keyword evidence="10 13" id="KW-0865">Zymogen</keyword>
<comment type="cofactor">
    <cofactor evidence="12">
        <name>Zn(2+)</name>
        <dbReference type="ChEBI" id="CHEBI:29105"/>
    </cofactor>
    <text evidence="12">Binds 1 zinc ion per subunit.</text>
</comment>
<dbReference type="KEGG" id="cput:CONPUDRAFT_160018"/>
<feature type="binding site" evidence="12">
    <location>
        <position position="599"/>
    </location>
    <ligand>
        <name>Zn(2+)</name>
        <dbReference type="ChEBI" id="CHEBI:29105"/>
        <note>catalytic</note>
    </ligand>
</feature>
<evidence type="ECO:0000256" key="1">
    <source>
        <dbReference type="ARBA" id="ARBA00004613"/>
    </source>
</evidence>
<feature type="binding site" evidence="12">
    <location>
        <position position="569"/>
    </location>
    <ligand>
        <name>Zn(2+)</name>
        <dbReference type="ChEBI" id="CHEBI:29105"/>
        <note>catalytic</note>
    </ligand>
</feature>
<evidence type="ECO:0000256" key="10">
    <source>
        <dbReference type="ARBA" id="ARBA00023145"/>
    </source>
</evidence>
<keyword evidence="16" id="KW-1185">Reference proteome</keyword>
<accession>R7SFU2</accession>
<sequence length="823" mass="90142">MRALLTVPLLLATHAVARKSLSIGPQLPHAYYSAEPTSYTYAIAVESSDPFSVASAFLRDLLSSNVSYVIREDSYTDTISGISHIYARQLVSGLDVANAHINLNIRNGVVLSYGNSFYTGPQMPPVDSASSTINPYLTFCEGLRARLNGLLDVQTPRVGYQVLLSHQPDKAVHVMHMRMETYCAHAHIASDIALAGLEPSAETALLYFVIVATADPFVSESILKDPQQHLGALQVNALQDAGSYSISGVPGAMGDVITRLVYVQVPDDTGNTILALAHRFRVNFLSNSYEAYVSISSPHRILSVVDYTFDGDPDTDIVSYSGTKPAPSTTRTSIEQRRKTFEPGCYPTPDVTLPDLIPSTYRVFQWGYNDPSEALSKSGIPPGDPSSLPYDEARSFQQENVDSVAARAGWHTLPNCRVPDSPDGCDDLAGFWHTTDTTFGNNVFVQEDWKGYGRWTDNKRPIASVSDNGQIFDFPYNPTGYEDEDEAEKLKNAHSYGFDEVSGNFQQWNFGRCGEEDDAVILNIQKGNGFNRGSMSVPGDGEAAICDLYLFDHSNPYRDTAMTADVTIHELTHGLTTRLVGGPSTSSCLGQGEAKGMSEGWSDYVTTMVRATDPHAEYAMGEWISNKEGGARRYPFTTDRKKNPTTYETVTEYFKSSKDVYHDVGTIWGNMLWAATIYLSEKRGFSSSLFPPSPLPDGSLPSSAFEGSDSFYLPRTVDPATGLFSPPVPRRGNTLMLQLVINALKLMPCSPKLDFKNGRDTIIEADQHLTNGANECELWAAFAERGLGVDARVMPAGLLANDAQRSNGFEVPEKCKDITKKLA</sequence>
<comment type="similarity">
    <text evidence="2 13">Belongs to the peptidase M36 family.</text>
</comment>
<evidence type="ECO:0000256" key="5">
    <source>
        <dbReference type="ARBA" id="ARBA00022723"/>
    </source>
</evidence>
<dbReference type="RefSeq" id="XP_007775314.1">
    <property type="nucleotide sequence ID" value="XM_007777124.1"/>
</dbReference>
<evidence type="ECO:0000256" key="2">
    <source>
        <dbReference type="ARBA" id="ARBA00006006"/>
    </source>
</evidence>
<evidence type="ECO:0000256" key="9">
    <source>
        <dbReference type="ARBA" id="ARBA00023049"/>
    </source>
</evidence>
<dbReference type="OrthoDB" id="3227768at2759"/>
<dbReference type="EMBL" id="JH711591">
    <property type="protein sequence ID" value="EIW74725.1"/>
    <property type="molecule type" value="Genomic_DNA"/>
</dbReference>
<feature type="chain" id="PRO_5009369313" description="Extracellular metalloproteinase" evidence="13">
    <location>
        <begin position="18"/>
        <end position="823"/>
    </location>
</feature>
<dbReference type="GO" id="GO:0008270">
    <property type="term" value="F:zinc ion binding"/>
    <property type="evidence" value="ECO:0007669"/>
    <property type="project" value="InterPro"/>
</dbReference>
<dbReference type="Pfam" id="PF02128">
    <property type="entry name" value="Peptidase_M36"/>
    <property type="match status" value="1"/>
</dbReference>
<evidence type="ECO:0000256" key="4">
    <source>
        <dbReference type="ARBA" id="ARBA00022670"/>
    </source>
</evidence>
<comment type="subcellular location">
    <subcellularLocation>
        <location evidence="1 13">Secreted</location>
    </subcellularLocation>
</comment>
<keyword evidence="8 12" id="KW-0862">Zinc</keyword>
<evidence type="ECO:0000256" key="8">
    <source>
        <dbReference type="ARBA" id="ARBA00022833"/>
    </source>
</evidence>
<proteinExistence type="inferred from homology"/>
<evidence type="ECO:0000256" key="12">
    <source>
        <dbReference type="PIRSR" id="PIRSR601842-2"/>
    </source>
</evidence>
<keyword evidence="6 13" id="KW-0732">Signal</keyword>
<keyword evidence="7 13" id="KW-0378">Hydrolase</keyword>
<evidence type="ECO:0000256" key="11">
    <source>
        <dbReference type="PIRSR" id="PIRSR601842-1"/>
    </source>
</evidence>
<evidence type="ECO:0000256" key="13">
    <source>
        <dbReference type="RuleBase" id="RU364017"/>
    </source>
</evidence>
<evidence type="ECO:0000256" key="7">
    <source>
        <dbReference type="ARBA" id="ARBA00022801"/>
    </source>
</evidence>
<dbReference type="eggNOG" id="ENOG502QTDC">
    <property type="taxonomic scope" value="Eukaryota"/>
</dbReference>
<dbReference type="Gene3D" id="3.10.170.10">
    <property type="match status" value="1"/>
</dbReference>
<dbReference type="CDD" id="cd09596">
    <property type="entry name" value="M36"/>
    <property type="match status" value="1"/>
</dbReference>
<dbReference type="Proteomes" id="UP000053558">
    <property type="component" value="Unassembled WGS sequence"/>
</dbReference>
<dbReference type="PANTHER" id="PTHR33478:SF1">
    <property type="entry name" value="EXTRACELLULAR METALLOPROTEINASE MEP"/>
    <property type="match status" value="1"/>
</dbReference>
<dbReference type="InterPro" id="IPR011096">
    <property type="entry name" value="FTP_domain"/>
</dbReference>
<feature type="binding site" evidence="12">
    <location>
        <position position="573"/>
    </location>
    <ligand>
        <name>Zn(2+)</name>
        <dbReference type="ChEBI" id="CHEBI:29105"/>
        <note>catalytic</note>
    </ligand>
</feature>
<dbReference type="InterPro" id="IPR001842">
    <property type="entry name" value="Peptidase_M36"/>
</dbReference>
<dbReference type="AlphaFoldDB" id="R7SFU2"/>
<dbReference type="GO" id="GO:0005615">
    <property type="term" value="C:extracellular space"/>
    <property type="evidence" value="ECO:0007669"/>
    <property type="project" value="InterPro"/>
</dbReference>
<feature type="domain" description="FTP" evidence="14">
    <location>
        <begin position="73"/>
        <end position="117"/>
    </location>
</feature>
<dbReference type="InterPro" id="IPR050371">
    <property type="entry name" value="Fungal_virulence_M36"/>
</dbReference>
<evidence type="ECO:0000256" key="3">
    <source>
        <dbReference type="ARBA" id="ARBA00022525"/>
    </source>
</evidence>
<dbReference type="GO" id="GO:0004222">
    <property type="term" value="F:metalloendopeptidase activity"/>
    <property type="evidence" value="ECO:0007669"/>
    <property type="project" value="InterPro"/>
</dbReference>
<dbReference type="EC" id="3.4.24.-" evidence="13"/>
<evidence type="ECO:0000313" key="16">
    <source>
        <dbReference type="Proteomes" id="UP000053558"/>
    </source>
</evidence>
<name>R7SFU2_CONPW</name>
<dbReference type="PANTHER" id="PTHR33478">
    <property type="entry name" value="EXTRACELLULAR METALLOPROTEINASE MEP"/>
    <property type="match status" value="1"/>
</dbReference>
<gene>
    <name evidence="15" type="ORF">CONPUDRAFT_160018</name>
</gene>
<dbReference type="Gene3D" id="1.10.390.10">
    <property type="entry name" value="Neutral Protease Domain 2"/>
    <property type="match status" value="1"/>
</dbReference>
<organism evidence="15 16">
    <name type="scientific">Coniophora puteana (strain RWD-64-598)</name>
    <name type="common">Brown rot fungus</name>
    <dbReference type="NCBI Taxonomy" id="741705"/>
    <lineage>
        <taxon>Eukaryota</taxon>
        <taxon>Fungi</taxon>
        <taxon>Dikarya</taxon>
        <taxon>Basidiomycota</taxon>
        <taxon>Agaricomycotina</taxon>
        <taxon>Agaricomycetes</taxon>
        <taxon>Agaricomycetidae</taxon>
        <taxon>Boletales</taxon>
        <taxon>Coniophorineae</taxon>
        <taxon>Coniophoraceae</taxon>
        <taxon>Coniophora</taxon>
    </lineage>
</organism>
<evidence type="ECO:0000259" key="14">
    <source>
        <dbReference type="Pfam" id="PF07504"/>
    </source>
</evidence>
<dbReference type="Pfam" id="PF07504">
    <property type="entry name" value="FTP"/>
    <property type="match status" value="1"/>
</dbReference>
<keyword evidence="3 13" id="KW-0964">Secreted</keyword>
<keyword evidence="9 13" id="KW-0482">Metalloprotease</keyword>
<dbReference type="SUPFAM" id="SSF55486">
    <property type="entry name" value="Metalloproteases ('zincins'), catalytic domain"/>
    <property type="match status" value="1"/>
</dbReference>
<dbReference type="GeneID" id="19204219"/>
<dbReference type="InterPro" id="IPR027268">
    <property type="entry name" value="Peptidase_M4/M1_CTD_sf"/>
</dbReference>
<keyword evidence="4 13" id="KW-0645">Protease</keyword>